<dbReference type="InterPro" id="IPR013656">
    <property type="entry name" value="PAS_4"/>
</dbReference>
<accession>A0A4Q5IXD4</accession>
<feature type="compositionally biased region" description="Basic and acidic residues" evidence="2">
    <location>
        <begin position="152"/>
        <end position="165"/>
    </location>
</feature>
<evidence type="ECO:0000259" key="3">
    <source>
        <dbReference type="PROSITE" id="PS50112"/>
    </source>
</evidence>
<proteinExistence type="predicted"/>
<dbReference type="AlphaFoldDB" id="A0A4Q5IXD4"/>
<evidence type="ECO:0000313" key="7">
    <source>
        <dbReference type="Proteomes" id="UP000291189"/>
    </source>
</evidence>
<feature type="compositionally biased region" description="Basic residues" evidence="2">
    <location>
        <begin position="93"/>
        <end position="129"/>
    </location>
</feature>
<dbReference type="SUPFAM" id="SSF81606">
    <property type="entry name" value="PP2C-like"/>
    <property type="match status" value="1"/>
</dbReference>
<reference evidence="6 7" key="1">
    <citation type="submission" date="2019-01" db="EMBL/GenBank/DDBJ databases">
        <title>Nocardioides guangzhouensis sp. nov., an actinobacterium isolated from soil.</title>
        <authorList>
            <person name="Fu Y."/>
            <person name="Cai Y."/>
            <person name="Lin Z."/>
            <person name="Chen P."/>
        </authorList>
    </citation>
    <scope>NUCLEOTIDE SEQUENCE [LARGE SCALE GENOMIC DNA]</scope>
    <source>
        <strain evidence="6 7">NBRC 105384</strain>
    </source>
</reference>
<dbReference type="InterPro" id="IPR013655">
    <property type="entry name" value="PAS_fold_3"/>
</dbReference>
<feature type="domain" description="PAC" evidence="4">
    <location>
        <begin position="438"/>
        <end position="490"/>
    </location>
</feature>
<evidence type="ECO:0000259" key="4">
    <source>
        <dbReference type="PROSITE" id="PS50113"/>
    </source>
</evidence>
<keyword evidence="1" id="KW-0378">Hydrolase</keyword>
<dbReference type="PROSITE" id="PS50112">
    <property type="entry name" value="PAS"/>
    <property type="match status" value="1"/>
</dbReference>
<keyword evidence="7" id="KW-1185">Reference proteome</keyword>
<feature type="compositionally biased region" description="Basic residues" evidence="2">
    <location>
        <begin position="136"/>
        <end position="151"/>
    </location>
</feature>
<sequence>MLDARERVGRGRRPRSPRRPRLPQRRVGRALRRRDRGAQPAPQAPARPGRLPGRHAPGLPAARPVRRPVDLPRGRPRGARARRPAPGGGRQRAPLRRRQRGLTHRGHRRPPARRVRHRAREAARARQHRPAAQGRLVRRSRPRRAPHHARRTPGDRPADAGEPGRRGGRQHPGHLHRRPQRAARGRPGRQHGRRAGRNPGVRPRGSRKRAALIPFPIPPEGRQWARPAGRTGEGGVAVVQRYIDELSLLHAIRLCVVATDAEGVVTFANEAGAEAFAATRDELVGRRLTELIEPADAEEPMMKVLAGETWRGDAHARRLDGATWLAGLAATPVRDENGVVVGMVVVADDMTAAREDEALRAAAAERLRLAHRAARLGAWQWRMSDGAVLWDRRLEEIFGLPPGGYDGTFETWANMLHPEDSPEMLAIVDEALSTLSPYVLRSRIVHPDGSVHAIEAFGEVTKDEHGDASGTIGVVRDVTHEKETARDLERAYAQQRLASARSELLRQLMSELTLAETAAEISAALEPHLVAIEALMGGRARLRVPDDLTLLADGGTAFLRGTRELPSSDLILLDDLAAQVSLAAVRAHHQQRTTEIADQLQSSLAASPLPEVPGVQIAASYAPGGDELEHVGGDWYDVIETESGEIALVVGDVMGRGVHAATTMIRVRAGIRGLVTVDPEPGVVMTRADQLVSRDAGDQFVTAVTLLLDAAGHRLRLCNAGHVPAVVADADGFVQVVGGGTGVPLGLLDDVDREVLDVPLEPGATVVLVTDGVIEARDHDVDVGVAALVAQVGASVRKPVDELAADVAALADRSLLDDVTVLVARLA</sequence>
<evidence type="ECO:0000256" key="1">
    <source>
        <dbReference type="ARBA" id="ARBA00022801"/>
    </source>
</evidence>
<dbReference type="PANTHER" id="PTHR43156:SF2">
    <property type="entry name" value="STAGE II SPORULATION PROTEIN E"/>
    <property type="match status" value="1"/>
</dbReference>
<name>A0A4Q5IXD4_9ACTN</name>
<dbReference type="SMART" id="SM00091">
    <property type="entry name" value="PAS"/>
    <property type="match status" value="2"/>
</dbReference>
<dbReference type="OrthoDB" id="9816309at2"/>
<dbReference type="Proteomes" id="UP000291189">
    <property type="component" value="Unassembled WGS sequence"/>
</dbReference>
<dbReference type="EMBL" id="SDPU01000028">
    <property type="protein sequence ID" value="RYU10724.1"/>
    <property type="molecule type" value="Genomic_DNA"/>
</dbReference>
<feature type="domain" description="PPM-type phosphatase" evidence="5">
    <location>
        <begin position="616"/>
        <end position="826"/>
    </location>
</feature>
<dbReference type="Pfam" id="PF08447">
    <property type="entry name" value="PAS_3"/>
    <property type="match status" value="1"/>
</dbReference>
<dbReference type="CDD" id="cd00130">
    <property type="entry name" value="PAS"/>
    <property type="match status" value="2"/>
</dbReference>
<dbReference type="SMART" id="SM00086">
    <property type="entry name" value="PAC"/>
    <property type="match status" value="2"/>
</dbReference>
<dbReference type="InterPro" id="IPR000014">
    <property type="entry name" value="PAS"/>
</dbReference>
<dbReference type="NCBIfam" id="TIGR00229">
    <property type="entry name" value="sensory_box"/>
    <property type="match status" value="2"/>
</dbReference>
<gene>
    <name evidence="6" type="ORF">ETU37_15835</name>
</gene>
<dbReference type="SUPFAM" id="SSF55785">
    <property type="entry name" value="PYP-like sensor domain (PAS domain)"/>
    <property type="match status" value="2"/>
</dbReference>
<organism evidence="6 7">
    <name type="scientific">Nocardioides iriomotensis</name>
    <dbReference type="NCBI Taxonomy" id="715784"/>
    <lineage>
        <taxon>Bacteria</taxon>
        <taxon>Bacillati</taxon>
        <taxon>Actinomycetota</taxon>
        <taxon>Actinomycetes</taxon>
        <taxon>Propionibacteriales</taxon>
        <taxon>Nocardioidaceae</taxon>
        <taxon>Nocardioides</taxon>
    </lineage>
</organism>
<dbReference type="InterPro" id="IPR001932">
    <property type="entry name" value="PPM-type_phosphatase-like_dom"/>
</dbReference>
<dbReference type="Gene3D" id="3.30.450.20">
    <property type="entry name" value="PAS domain"/>
    <property type="match status" value="2"/>
</dbReference>
<evidence type="ECO:0000256" key="2">
    <source>
        <dbReference type="SAM" id="MobiDB-lite"/>
    </source>
</evidence>
<dbReference type="InterPro" id="IPR036457">
    <property type="entry name" value="PPM-type-like_dom_sf"/>
</dbReference>
<dbReference type="InterPro" id="IPR052016">
    <property type="entry name" value="Bact_Sigma-Reg"/>
</dbReference>
<dbReference type="InterPro" id="IPR001610">
    <property type="entry name" value="PAC"/>
</dbReference>
<feature type="compositionally biased region" description="Basic residues" evidence="2">
    <location>
        <begin position="166"/>
        <end position="196"/>
    </location>
</feature>
<dbReference type="GO" id="GO:0016791">
    <property type="term" value="F:phosphatase activity"/>
    <property type="evidence" value="ECO:0007669"/>
    <property type="project" value="TreeGrafter"/>
</dbReference>
<protein>
    <submittedName>
        <fullName evidence="6">PAS domain S-box protein</fullName>
    </submittedName>
</protein>
<dbReference type="PROSITE" id="PS50113">
    <property type="entry name" value="PAC"/>
    <property type="match status" value="2"/>
</dbReference>
<comment type="caution">
    <text evidence="6">The sequence shown here is derived from an EMBL/GenBank/DDBJ whole genome shotgun (WGS) entry which is preliminary data.</text>
</comment>
<evidence type="ECO:0000313" key="6">
    <source>
        <dbReference type="EMBL" id="RYU10724.1"/>
    </source>
</evidence>
<dbReference type="InterPro" id="IPR035965">
    <property type="entry name" value="PAS-like_dom_sf"/>
</dbReference>
<feature type="compositionally biased region" description="Low complexity" evidence="2">
    <location>
        <begin position="38"/>
        <end position="60"/>
    </location>
</feature>
<dbReference type="SMART" id="SM00331">
    <property type="entry name" value="PP2C_SIG"/>
    <property type="match status" value="1"/>
</dbReference>
<dbReference type="Pfam" id="PF07228">
    <property type="entry name" value="SpoIIE"/>
    <property type="match status" value="1"/>
</dbReference>
<dbReference type="Gene3D" id="2.10.70.100">
    <property type="match status" value="1"/>
</dbReference>
<dbReference type="PANTHER" id="PTHR43156">
    <property type="entry name" value="STAGE II SPORULATION PROTEIN E-RELATED"/>
    <property type="match status" value="1"/>
</dbReference>
<feature type="compositionally biased region" description="Basic residues" evidence="2">
    <location>
        <begin position="74"/>
        <end position="83"/>
    </location>
</feature>
<dbReference type="PROSITE" id="PS51746">
    <property type="entry name" value="PPM_2"/>
    <property type="match status" value="1"/>
</dbReference>
<dbReference type="Pfam" id="PF08448">
    <property type="entry name" value="PAS_4"/>
    <property type="match status" value="1"/>
</dbReference>
<feature type="domain" description="PAS" evidence="3">
    <location>
        <begin position="256"/>
        <end position="299"/>
    </location>
</feature>
<feature type="domain" description="PAC" evidence="4">
    <location>
        <begin position="310"/>
        <end position="362"/>
    </location>
</feature>
<dbReference type="InterPro" id="IPR000700">
    <property type="entry name" value="PAS-assoc_C"/>
</dbReference>
<evidence type="ECO:0000259" key="5">
    <source>
        <dbReference type="PROSITE" id="PS51746"/>
    </source>
</evidence>
<dbReference type="Gene3D" id="3.60.40.10">
    <property type="entry name" value="PPM-type phosphatase domain"/>
    <property type="match status" value="1"/>
</dbReference>
<feature type="region of interest" description="Disordered" evidence="2">
    <location>
        <begin position="1"/>
        <end position="229"/>
    </location>
</feature>
<feature type="compositionally biased region" description="Basic residues" evidence="2">
    <location>
        <begin position="10"/>
        <end position="35"/>
    </location>
</feature>